<dbReference type="InterPro" id="IPR018247">
    <property type="entry name" value="EF_Hand_1_Ca_BS"/>
</dbReference>
<dbReference type="InterPro" id="IPR002048">
    <property type="entry name" value="EF_hand_dom"/>
</dbReference>
<dbReference type="EMBL" id="UYWY01022516">
    <property type="protein sequence ID" value="VDM46227.1"/>
    <property type="molecule type" value="Genomic_DNA"/>
</dbReference>
<sequence>MGETIFCEEELKQRALKALEKTNDPVEKLRYQCLARGAAGIKQLGRAFLIMDDSGNKKLDLAEFTKGLRDFGLKISDEDAKAVFNKLDKDSTGSLDFDEFIAALRPPMSNARVKLIEAAFAKFDKSGDGKVTSKDLIAAYDFSKNKLFQTGQKTKEQICDMFLSNFEIGGHRDGVVTKQEFFNYYAGISASIDSDAYFDLMMRNSWKL</sequence>
<evidence type="ECO:0000256" key="1">
    <source>
        <dbReference type="ARBA" id="ARBA00022723"/>
    </source>
</evidence>
<keyword evidence="7" id="KW-1185">Reference proteome</keyword>
<dbReference type="OMA" id="AIRGPIN"/>
<dbReference type="GO" id="GO:0005509">
    <property type="term" value="F:calcium ion binding"/>
    <property type="evidence" value="ECO:0007669"/>
    <property type="project" value="InterPro"/>
</dbReference>
<dbReference type="SUPFAM" id="SSF47473">
    <property type="entry name" value="EF-hand"/>
    <property type="match status" value="1"/>
</dbReference>
<dbReference type="Pfam" id="PF13202">
    <property type="entry name" value="EF-hand_5"/>
    <property type="match status" value="1"/>
</dbReference>
<accession>A0A0B2VYH8</accession>
<evidence type="ECO:0000256" key="3">
    <source>
        <dbReference type="ARBA" id="ARBA00022837"/>
    </source>
</evidence>
<dbReference type="InterPro" id="IPR011992">
    <property type="entry name" value="EF-hand-dom_pair"/>
</dbReference>
<gene>
    <name evidence="5" type="primary">Capsl</name>
    <name evidence="5" type="ORF">Tcan_08654</name>
    <name evidence="6" type="ORF">TCNE_LOCUS14906</name>
</gene>
<dbReference type="AlphaFoldDB" id="A0A0B2VYH8"/>
<dbReference type="SMART" id="SM00054">
    <property type="entry name" value="EFh"/>
    <property type="match status" value="3"/>
</dbReference>
<dbReference type="InterPro" id="IPR051581">
    <property type="entry name" value="Ca-bind"/>
</dbReference>
<feature type="domain" description="EF-hand" evidence="4">
    <location>
        <begin position="39"/>
        <end position="74"/>
    </location>
</feature>
<name>A0A0B2VYH8_TOXCA</name>
<organism evidence="5 7">
    <name type="scientific">Toxocara canis</name>
    <name type="common">Canine roundworm</name>
    <dbReference type="NCBI Taxonomy" id="6265"/>
    <lineage>
        <taxon>Eukaryota</taxon>
        <taxon>Metazoa</taxon>
        <taxon>Ecdysozoa</taxon>
        <taxon>Nematoda</taxon>
        <taxon>Chromadorea</taxon>
        <taxon>Rhabditida</taxon>
        <taxon>Spirurina</taxon>
        <taxon>Ascaridomorpha</taxon>
        <taxon>Ascaridoidea</taxon>
        <taxon>Toxocaridae</taxon>
        <taxon>Toxocara</taxon>
    </lineage>
</organism>
<evidence type="ECO:0000313" key="5">
    <source>
        <dbReference type="EMBL" id="KHN86713.1"/>
    </source>
</evidence>
<dbReference type="PANTHER" id="PTHR34524:SF6">
    <property type="entry name" value="CALCYPHOSINE LIKE"/>
    <property type="match status" value="1"/>
</dbReference>
<dbReference type="PROSITE" id="PS50222">
    <property type="entry name" value="EF_HAND_2"/>
    <property type="match status" value="3"/>
</dbReference>
<dbReference type="OrthoDB" id="444540at2759"/>
<dbReference type="Pfam" id="PF13499">
    <property type="entry name" value="EF-hand_7"/>
    <property type="match status" value="1"/>
</dbReference>
<protein>
    <submittedName>
        <fullName evidence="5">Calcyphosin-like protein</fullName>
    </submittedName>
</protein>
<dbReference type="PANTHER" id="PTHR34524">
    <property type="entry name" value="CALCYPHOSIN"/>
    <property type="match status" value="1"/>
</dbReference>
<dbReference type="Proteomes" id="UP000031036">
    <property type="component" value="Unassembled WGS sequence"/>
</dbReference>
<evidence type="ECO:0000313" key="7">
    <source>
        <dbReference type="Proteomes" id="UP000031036"/>
    </source>
</evidence>
<feature type="domain" description="EF-hand" evidence="4">
    <location>
        <begin position="75"/>
        <end position="110"/>
    </location>
</feature>
<proteinExistence type="predicted"/>
<evidence type="ECO:0000313" key="6">
    <source>
        <dbReference type="EMBL" id="VDM46227.1"/>
    </source>
</evidence>
<evidence type="ECO:0000256" key="2">
    <source>
        <dbReference type="ARBA" id="ARBA00022737"/>
    </source>
</evidence>
<evidence type="ECO:0000259" key="4">
    <source>
        <dbReference type="PROSITE" id="PS50222"/>
    </source>
</evidence>
<keyword evidence="3" id="KW-0106">Calcium</keyword>
<dbReference type="PROSITE" id="PS00018">
    <property type="entry name" value="EF_HAND_1"/>
    <property type="match status" value="3"/>
</dbReference>
<keyword evidence="1" id="KW-0479">Metal-binding</keyword>
<reference evidence="6" key="2">
    <citation type="submission" date="2018-11" db="EMBL/GenBank/DDBJ databases">
        <authorList>
            <consortium name="Pathogen Informatics"/>
        </authorList>
    </citation>
    <scope>NUCLEOTIDE SEQUENCE [LARGE SCALE GENOMIC DNA]</scope>
</reference>
<reference evidence="5 7" key="1">
    <citation type="submission" date="2014-11" db="EMBL/GenBank/DDBJ databases">
        <title>Genetic blueprint of the zoonotic pathogen Toxocara canis.</title>
        <authorList>
            <person name="Zhu X.-Q."/>
            <person name="Korhonen P.K."/>
            <person name="Cai H."/>
            <person name="Young N.D."/>
            <person name="Nejsum P."/>
            <person name="von Samson-Himmelstjerna G."/>
            <person name="Boag P.R."/>
            <person name="Tan P."/>
            <person name="Li Q."/>
            <person name="Min J."/>
            <person name="Yang Y."/>
            <person name="Wang X."/>
            <person name="Fang X."/>
            <person name="Hall R.S."/>
            <person name="Hofmann A."/>
            <person name="Sternberg P.W."/>
            <person name="Jex A.R."/>
            <person name="Gasser R.B."/>
        </authorList>
    </citation>
    <scope>NUCLEOTIDE SEQUENCE [LARGE SCALE GENOMIC DNA]</scope>
    <source>
        <strain evidence="5">PN_DK_2014</strain>
    </source>
</reference>
<dbReference type="EMBL" id="JPKZ01000525">
    <property type="protein sequence ID" value="KHN86713.1"/>
    <property type="molecule type" value="Genomic_DNA"/>
</dbReference>
<dbReference type="STRING" id="6265.A0A0B2VYH8"/>
<keyword evidence="2" id="KW-0677">Repeat</keyword>
<dbReference type="Gene3D" id="1.10.238.10">
    <property type="entry name" value="EF-hand"/>
    <property type="match status" value="2"/>
</dbReference>
<feature type="domain" description="EF-hand" evidence="4">
    <location>
        <begin position="111"/>
        <end position="146"/>
    </location>
</feature>